<feature type="transmembrane region" description="Helical" evidence="3">
    <location>
        <begin position="101"/>
        <end position="120"/>
    </location>
</feature>
<reference evidence="5 6" key="1">
    <citation type="journal article" date="2007" name="Science">
        <title>Sea anemone genome reveals ancestral eumetazoan gene repertoire and genomic organization.</title>
        <authorList>
            <person name="Putnam N.H."/>
            <person name="Srivastava M."/>
            <person name="Hellsten U."/>
            <person name="Dirks B."/>
            <person name="Chapman J."/>
            <person name="Salamov A."/>
            <person name="Terry A."/>
            <person name="Shapiro H."/>
            <person name="Lindquist E."/>
            <person name="Kapitonov V.V."/>
            <person name="Jurka J."/>
            <person name="Genikhovich G."/>
            <person name="Grigoriev I.V."/>
            <person name="Lucas S.M."/>
            <person name="Steele R.E."/>
            <person name="Finnerty J.R."/>
            <person name="Technau U."/>
            <person name="Martindale M.Q."/>
            <person name="Rokhsar D.S."/>
        </authorList>
    </citation>
    <scope>NUCLEOTIDE SEQUENCE [LARGE SCALE GENOMIC DNA]</scope>
    <source>
        <strain evidence="6">CH2 X CH6</strain>
    </source>
</reference>
<evidence type="ECO:0000256" key="3">
    <source>
        <dbReference type="SAM" id="Phobius"/>
    </source>
</evidence>
<dbReference type="GO" id="GO:0022857">
    <property type="term" value="F:transmembrane transporter activity"/>
    <property type="evidence" value="ECO:0007669"/>
    <property type="project" value="InterPro"/>
</dbReference>
<dbReference type="InterPro" id="IPR020846">
    <property type="entry name" value="MFS_dom"/>
</dbReference>
<dbReference type="InterPro" id="IPR036259">
    <property type="entry name" value="MFS_trans_sf"/>
</dbReference>
<evidence type="ECO:0000259" key="4">
    <source>
        <dbReference type="PROSITE" id="PS50850"/>
    </source>
</evidence>
<dbReference type="PANTHER" id="PTHR11360:SF251">
    <property type="entry name" value="MAJOR FACILITATOR SUPERFAMILY (MFS) PROFILE DOMAIN-CONTAINING PROTEIN"/>
    <property type="match status" value="1"/>
</dbReference>
<feature type="transmembrane region" description="Helical" evidence="3">
    <location>
        <begin position="244"/>
        <end position="267"/>
    </location>
</feature>
<keyword evidence="3" id="KW-0812">Transmembrane</keyword>
<dbReference type="OMA" id="NTIAMMY"/>
<organism evidence="5 6">
    <name type="scientific">Nematostella vectensis</name>
    <name type="common">Starlet sea anemone</name>
    <dbReference type="NCBI Taxonomy" id="45351"/>
    <lineage>
        <taxon>Eukaryota</taxon>
        <taxon>Metazoa</taxon>
        <taxon>Cnidaria</taxon>
        <taxon>Anthozoa</taxon>
        <taxon>Hexacorallia</taxon>
        <taxon>Actiniaria</taxon>
        <taxon>Edwardsiidae</taxon>
        <taxon>Nematostella</taxon>
    </lineage>
</organism>
<comment type="subcellular location">
    <subcellularLocation>
        <location evidence="1">Membrane</location>
        <topology evidence="1">Multi-pass membrane protein</topology>
    </subcellularLocation>
</comment>
<dbReference type="GO" id="GO:0016020">
    <property type="term" value="C:membrane"/>
    <property type="evidence" value="ECO:0007669"/>
    <property type="project" value="UniProtKB-SubCell"/>
</dbReference>
<feature type="transmembrane region" description="Helical" evidence="3">
    <location>
        <begin position="77"/>
        <end position="95"/>
    </location>
</feature>
<dbReference type="Pfam" id="PF07690">
    <property type="entry name" value="MFS_1"/>
    <property type="match status" value="1"/>
</dbReference>
<dbReference type="eggNOG" id="KOG2504">
    <property type="taxonomic scope" value="Eukaryota"/>
</dbReference>
<dbReference type="Proteomes" id="UP000001593">
    <property type="component" value="Unassembled WGS sequence"/>
</dbReference>
<dbReference type="EMBL" id="DS469560">
    <property type="protein sequence ID" value="EDO42866.1"/>
    <property type="molecule type" value="Genomic_DNA"/>
</dbReference>
<gene>
    <name evidence="5" type="ORF">NEMVEDRAFT_v1g204874</name>
</gene>
<dbReference type="HOGENOM" id="CLU_1027800_0_0_1"/>
<dbReference type="InterPro" id="IPR011701">
    <property type="entry name" value="MFS"/>
</dbReference>
<dbReference type="PhylomeDB" id="A7S0F8"/>
<evidence type="ECO:0000313" key="6">
    <source>
        <dbReference type="Proteomes" id="UP000001593"/>
    </source>
</evidence>
<dbReference type="Gene3D" id="1.20.1250.20">
    <property type="entry name" value="MFS general substrate transporter like domains"/>
    <property type="match status" value="1"/>
</dbReference>
<keyword evidence="3" id="KW-0472">Membrane</keyword>
<dbReference type="KEGG" id="nve:5514730"/>
<sequence>MDSAGKTEGYCESNNVPDGDPSRSRDGGGSSYDGPRAWSVCAAGFVVSVLIVSCSQTYGTIFPVLLDEFKQGKAKTAWVGSLAIALSMTFSPVAAKLIDRFGYRLVSLAGGVFAALGLFITSQVNTIAMMYLTYSVIFGFGSSCVFTPAYTVVPGHFTKWQSTAMGLMGSSNGLSLAMSMLIKTLLSNYGWRVTFMAMGGFALADAVIGGIFFVSNTREHKSQPSKDQVPINSSGDVPLWKNKHILVCAFASFLFQFGNTIPLVHLVRNFI</sequence>
<dbReference type="PANTHER" id="PTHR11360">
    <property type="entry name" value="MONOCARBOXYLATE TRANSPORTER"/>
    <property type="match status" value="1"/>
</dbReference>
<keyword evidence="3" id="KW-1133">Transmembrane helix</keyword>
<dbReference type="PROSITE" id="PS50850">
    <property type="entry name" value="MFS"/>
    <property type="match status" value="1"/>
</dbReference>
<feature type="domain" description="Major facilitator superfamily (MFS) profile" evidence="4">
    <location>
        <begin position="37"/>
        <end position="271"/>
    </location>
</feature>
<dbReference type="InParanoid" id="A7S0F8"/>
<dbReference type="InterPro" id="IPR050327">
    <property type="entry name" value="Proton-linked_MCT"/>
</dbReference>
<feature type="transmembrane region" description="Helical" evidence="3">
    <location>
        <begin position="37"/>
        <end position="65"/>
    </location>
</feature>
<proteinExistence type="predicted"/>
<protein>
    <recommendedName>
        <fullName evidence="4">Major facilitator superfamily (MFS) profile domain-containing protein</fullName>
    </recommendedName>
</protein>
<evidence type="ECO:0000256" key="2">
    <source>
        <dbReference type="SAM" id="MobiDB-lite"/>
    </source>
</evidence>
<dbReference type="AlphaFoldDB" id="A7S0F8"/>
<dbReference type="SUPFAM" id="SSF103473">
    <property type="entry name" value="MFS general substrate transporter"/>
    <property type="match status" value="1"/>
</dbReference>
<keyword evidence="6" id="KW-1185">Reference proteome</keyword>
<name>A7S0F8_NEMVE</name>
<accession>A7S0F8</accession>
<feature type="transmembrane region" description="Helical" evidence="3">
    <location>
        <begin position="193"/>
        <end position="214"/>
    </location>
</feature>
<feature type="region of interest" description="Disordered" evidence="2">
    <location>
        <begin position="1"/>
        <end position="30"/>
    </location>
</feature>
<feature type="transmembrane region" description="Helical" evidence="3">
    <location>
        <begin position="165"/>
        <end position="186"/>
    </location>
</feature>
<feature type="transmembrane region" description="Helical" evidence="3">
    <location>
        <begin position="132"/>
        <end position="153"/>
    </location>
</feature>
<evidence type="ECO:0000313" key="5">
    <source>
        <dbReference type="EMBL" id="EDO42866.1"/>
    </source>
</evidence>
<evidence type="ECO:0000256" key="1">
    <source>
        <dbReference type="ARBA" id="ARBA00004141"/>
    </source>
</evidence>